<evidence type="ECO:0000256" key="1">
    <source>
        <dbReference type="ARBA" id="ARBA00010370"/>
    </source>
</evidence>
<dbReference type="PROSITE" id="PS51642">
    <property type="entry name" value="HEMOPEXIN_2"/>
    <property type="match status" value="3"/>
</dbReference>
<sequence>MKVPLWISLLLCVYNCTGAVPAAMVTMTSPTASPSAPVSPTEDVSAELVDWLTRYGYLPPADPSTGQLQAWTAVTQAVKAMQKFAGLKDTGVVDEDTLNLMRTPRCSLPDEDEKHTLLLDSQMPLHRQKRGTSTWTHRNINWRLRSYPVSSVLSREMIRSLVFYALRVWAEPTQLEFHEVGSPGAADLQVDFLHGSHGDGYPFDGLGGAVGHAFFPSDPKRAGGVHLDSEEDWAFRQPASEGTDLFTVLVHEFGHALGLSHSSARRSVMRPYYQGPAGDPLHFTLGPPDREQITRLYGKRDHLLTTDPPGLALQPHLRHRGHSTGETHSNTVDRCSTNFDAVAKIRGETFFFKGPYMWRVSSGALVSGKAASTRRLWSGLPPNFAPLRAVLERHSDHGIVFITGSQYWLFKDLSLQEGYPRPLSDLVAGGERPEQGLVWDTDKGAVWGERETVREAGAGTSEAWRELLRAGVNGITTERDGSVCIFRGLSYWKFPAPGSEPEEGYPRSLATDWLDCPHPSPSLPGGLSLSPPTDKHKFFEKEREGERQTEEDMSRGRKRQTDRGADRRDRLQYWSCPCLSQAPRGDVIQYASLCLFLLLLPLAV</sequence>
<organism evidence="16 17">
    <name type="scientific">Megalops atlanticus</name>
    <name type="common">Tarpon</name>
    <name type="synonym">Clupea gigantea</name>
    <dbReference type="NCBI Taxonomy" id="7932"/>
    <lineage>
        <taxon>Eukaryota</taxon>
        <taxon>Metazoa</taxon>
        <taxon>Chordata</taxon>
        <taxon>Craniata</taxon>
        <taxon>Vertebrata</taxon>
        <taxon>Euteleostomi</taxon>
        <taxon>Actinopterygii</taxon>
        <taxon>Neopterygii</taxon>
        <taxon>Teleostei</taxon>
        <taxon>Elopiformes</taxon>
        <taxon>Megalopidae</taxon>
        <taxon>Megalops</taxon>
    </lineage>
</organism>
<evidence type="ECO:0000313" key="17">
    <source>
        <dbReference type="Proteomes" id="UP001046870"/>
    </source>
</evidence>
<keyword evidence="17" id="KW-1185">Reference proteome</keyword>
<dbReference type="SMART" id="SM00235">
    <property type="entry name" value="ZnMc"/>
    <property type="match status" value="1"/>
</dbReference>
<evidence type="ECO:0000256" key="9">
    <source>
        <dbReference type="PIRSR" id="PIRSR001191-2"/>
    </source>
</evidence>
<evidence type="ECO:0000256" key="14">
    <source>
        <dbReference type="SAM" id="SignalP"/>
    </source>
</evidence>
<keyword evidence="14" id="KW-0732">Signal</keyword>
<evidence type="ECO:0000256" key="6">
    <source>
        <dbReference type="ARBA" id="ARBA00022837"/>
    </source>
</evidence>
<dbReference type="InterPro" id="IPR006026">
    <property type="entry name" value="Peptidase_Metallo"/>
</dbReference>
<dbReference type="InterPro" id="IPR036375">
    <property type="entry name" value="Hemopexin-like_dom_sf"/>
</dbReference>
<feature type="domain" description="Peptidase metallopeptidase" evidence="15">
    <location>
        <begin position="131"/>
        <end position="299"/>
    </location>
</feature>
<dbReference type="SUPFAM" id="SSF50923">
    <property type="entry name" value="Hemopexin-like domain"/>
    <property type="match status" value="1"/>
</dbReference>
<dbReference type="Pfam" id="PF01471">
    <property type="entry name" value="PG_binding_1"/>
    <property type="match status" value="1"/>
</dbReference>
<dbReference type="EMBL" id="JAFDVH010000017">
    <property type="protein sequence ID" value="KAG7461560.1"/>
    <property type="molecule type" value="Genomic_DNA"/>
</dbReference>
<dbReference type="AlphaFoldDB" id="A0A9D3PJ05"/>
<dbReference type="Gene3D" id="2.110.10.10">
    <property type="entry name" value="Hemopexin-like domain"/>
    <property type="match status" value="1"/>
</dbReference>
<feature type="region of interest" description="Disordered" evidence="13">
    <location>
        <begin position="520"/>
        <end position="564"/>
    </location>
</feature>
<feature type="binding site" evidence="10">
    <location>
        <position position="231"/>
    </location>
    <ligand>
        <name>Ca(2+)</name>
        <dbReference type="ChEBI" id="CHEBI:29108"/>
        <label>3</label>
    </ligand>
</feature>
<evidence type="ECO:0000256" key="5">
    <source>
        <dbReference type="ARBA" id="ARBA00022833"/>
    </source>
</evidence>
<comment type="similarity">
    <text evidence="1">Belongs to the peptidase M10A family.</text>
</comment>
<dbReference type="GO" id="GO:0005615">
    <property type="term" value="C:extracellular space"/>
    <property type="evidence" value="ECO:0007669"/>
    <property type="project" value="TreeGrafter"/>
</dbReference>
<keyword evidence="4" id="KW-0378">Hydrolase</keyword>
<feature type="binding site" evidence="10">
    <location>
        <position position="212"/>
    </location>
    <ligand>
        <name>Zn(2+)</name>
        <dbReference type="ChEBI" id="CHEBI:29105"/>
        <label>1</label>
    </ligand>
</feature>
<comment type="cofactor">
    <cofactor evidence="10">
        <name>Ca(2+)</name>
        <dbReference type="ChEBI" id="CHEBI:29108"/>
    </cofactor>
    <text evidence="10">Can bind about 5 Ca(2+) ions per subunit.</text>
</comment>
<proteinExistence type="inferred from homology"/>
<dbReference type="SMART" id="SM00120">
    <property type="entry name" value="HX"/>
    <property type="match status" value="3"/>
</dbReference>
<feature type="repeat" description="Hemopexin" evidence="12">
    <location>
        <begin position="336"/>
        <end position="380"/>
    </location>
</feature>
<dbReference type="Proteomes" id="UP001046870">
    <property type="component" value="Chromosome 17"/>
</dbReference>
<dbReference type="InterPro" id="IPR018487">
    <property type="entry name" value="Hemopexin-like_repeat"/>
</dbReference>
<feature type="modified residue" description="Phosphotyrosine; by PKDCC" evidence="11">
    <location>
        <position position="419"/>
    </location>
</feature>
<dbReference type="InterPro" id="IPR021190">
    <property type="entry name" value="Pept_M10A"/>
</dbReference>
<evidence type="ECO:0000313" key="16">
    <source>
        <dbReference type="EMBL" id="KAG7461560.1"/>
    </source>
</evidence>
<feature type="binding site" evidence="10">
    <location>
        <position position="187"/>
    </location>
    <ligand>
        <name>Ca(2+)</name>
        <dbReference type="ChEBI" id="CHEBI:29108"/>
        <label>2</label>
    </ligand>
</feature>
<reference evidence="16" key="1">
    <citation type="submission" date="2021-01" db="EMBL/GenBank/DDBJ databases">
        <authorList>
            <person name="Zahm M."/>
            <person name="Roques C."/>
            <person name="Cabau C."/>
            <person name="Klopp C."/>
            <person name="Donnadieu C."/>
            <person name="Jouanno E."/>
            <person name="Lampietro C."/>
            <person name="Louis A."/>
            <person name="Herpin A."/>
            <person name="Echchiki A."/>
            <person name="Berthelot C."/>
            <person name="Parey E."/>
            <person name="Roest-Crollius H."/>
            <person name="Braasch I."/>
            <person name="Postlethwait J."/>
            <person name="Bobe J."/>
            <person name="Montfort J."/>
            <person name="Bouchez O."/>
            <person name="Begum T."/>
            <person name="Mejri S."/>
            <person name="Adams A."/>
            <person name="Chen W.-J."/>
            <person name="Guiguen Y."/>
        </authorList>
    </citation>
    <scope>NUCLEOTIDE SEQUENCE</scope>
    <source>
        <strain evidence="16">YG-15Mar2019-1</strain>
        <tissue evidence="16">Brain</tissue>
    </source>
</reference>
<keyword evidence="3 9" id="KW-0479">Metal-binding</keyword>
<keyword evidence="2" id="KW-0645">Protease</keyword>
<dbReference type="InterPro" id="IPR002477">
    <property type="entry name" value="Peptidoglycan-bd-like"/>
</dbReference>
<feature type="binding site" description="in inhibited form" evidence="10">
    <location>
        <position position="106"/>
    </location>
    <ligand>
        <name>Zn(2+)</name>
        <dbReference type="ChEBI" id="CHEBI:29105"/>
        <label>2</label>
        <note>catalytic</note>
    </ligand>
</feature>
<feature type="binding site" evidence="10">
    <location>
        <position position="199"/>
    </location>
    <ligand>
        <name>Zn(2+)</name>
        <dbReference type="ChEBI" id="CHEBI:29105"/>
        <label>1</label>
    </ligand>
</feature>
<dbReference type="Pfam" id="PF00045">
    <property type="entry name" value="Hemopexin"/>
    <property type="match status" value="2"/>
</dbReference>
<evidence type="ECO:0000256" key="3">
    <source>
        <dbReference type="ARBA" id="ARBA00022723"/>
    </source>
</evidence>
<comment type="cofactor">
    <cofactor evidence="10">
        <name>Zn(2+)</name>
        <dbReference type="ChEBI" id="CHEBI:29105"/>
    </cofactor>
    <text evidence="10">Binds 2 Zn(2+) ions per subunit.</text>
</comment>
<dbReference type="SUPFAM" id="SSF55486">
    <property type="entry name" value="Metalloproteases ('zincins'), catalytic domain"/>
    <property type="match status" value="1"/>
</dbReference>
<feature type="signal peptide" evidence="14">
    <location>
        <begin position="1"/>
        <end position="19"/>
    </location>
</feature>
<evidence type="ECO:0000256" key="7">
    <source>
        <dbReference type="ARBA" id="ARBA00023049"/>
    </source>
</evidence>
<dbReference type="GO" id="GO:0031012">
    <property type="term" value="C:extracellular matrix"/>
    <property type="evidence" value="ECO:0007669"/>
    <property type="project" value="InterPro"/>
</dbReference>
<evidence type="ECO:0000256" key="4">
    <source>
        <dbReference type="ARBA" id="ARBA00022801"/>
    </source>
</evidence>
<dbReference type="GO" id="GO:0030574">
    <property type="term" value="P:collagen catabolic process"/>
    <property type="evidence" value="ECO:0007669"/>
    <property type="project" value="TreeGrafter"/>
</dbReference>
<dbReference type="GO" id="GO:0008270">
    <property type="term" value="F:zinc ion binding"/>
    <property type="evidence" value="ECO:0007669"/>
    <property type="project" value="InterPro"/>
</dbReference>
<feature type="binding site" evidence="10">
    <location>
        <position position="205"/>
    </location>
    <ligand>
        <name>Ca(2+)</name>
        <dbReference type="ChEBI" id="CHEBI:29108"/>
        <label>3</label>
    </ligand>
</feature>
<evidence type="ECO:0000259" key="15">
    <source>
        <dbReference type="SMART" id="SM00235"/>
    </source>
</evidence>
<dbReference type="FunFam" id="3.40.390.10:FF:000070">
    <property type="entry name" value="Matrix metallopeptidase 25b"/>
    <property type="match status" value="1"/>
</dbReference>
<dbReference type="OrthoDB" id="406838at2759"/>
<evidence type="ECO:0000256" key="12">
    <source>
        <dbReference type="PROSITE-ProRule" id="PRU01011"/>
    </source>
</evidence>
<evidence type="ECO:0000256" key="13">
    <source>
        <dbReference type="SAM" id="MobiDB-lite"/>
    </source>
</evidence>
<dbReference type="InterPro" id="IPR024079">
    <property type="entry name" value="MetalloPept_cat_dom_sf"/>
</dbReference>
<dbReference type="GO" id="GO:0004222">
    <property type="term" value="F:metalloendopeptidase activity"/>
    <property type="evidence" value="ECO:0007669"/>
    <property type="project" value="InterPro"/>
</dbReference>
<keyword evidence="6 10" id="KW-0106">Calcium</keyword>
<feature type="binding site" evidence="10">
    <location>
        <position position="197"/>
    </location>
    <ligand>
        <name>Zn(2+)</name>
        <dbReference type="ChEBI" id="CHEBI:29105"/>
        <label>1</label>
    </ligand>
</feature>
<feature type="chain" id="PRO_5038350880" description="Peptidase metallopeptidase domain-containing protein" evidence="14">
    <location>
        <begin position="20"/>
        <end position="604"/>
    </location>
</feature>
<dbReference type="PRINTS" id="PR00138">
    <property type="entry name" value="MATRIXIN"/>
</dbReference>
<accession>A0A9D3PJ05</accession>
<dbReference type="PANTHER" id="PTHR10201:SF224">
    <property type="entry name" value="MATRIX METALLOPEPTIDASE 17B"/>
    <property type="match status" value="1"/>
</dbReference>
<comment type="caution">
    <text evidence="16">The sequence shown here is derived from an EMBL/GenBank/DDBJ whole genome shotgun (WGS) entry which is preliminary data.</text>
</comment>
<name>A0A9D3PJ05_MEGAT</name>
<dbReference type="PIRSF" id="PIRSF001191">
    <property type="entry name" value="Peptidase_M10A_matrix"/>
    <property type="match status" value="1"/>
</dbReference>
<feature type="binding site" evidence="9">
    <location>
        <position position="261"/>
    </location>
    <ligand>
        <name>Zn(2+)</name>
        <dbReference type="ChEBI" id="CHEBI:29105"/>
        <label>2</label>
        <note>catalytic</note>
    </ligand>
</feature>
<evidence type="ECO:0000256" key="2">
    <source>
        <dbReference type="ARBA" id="ARBA00022670"/>
    </source>
</evidence>
<feature type="binding site" evidence="10">
    <location>
        <position position="231"/>
    </location>
    <ligand>
        <name>Ca(2+)</name>
        <dbReference type="ChEBI" id="CHEBI:29108"/>
        <label>1</label>
    </ligand>
</feature>
<keyword evidence="7" id="KW-0482">Metalloprotease</keyword>
<dbReference type="GO" id="GO:0006508">
    <property type="term" value="P:proteolysis"/>
    <property type="evidence" value="ECO:0007669"/>
    <property type="project" value="UniProtKB-KW"/>
</dbReference>
<dbReference type="GO" id="GO:0030198">
    <property type="term" value="P:extracellular matrix organization"/>
    <property type="evidence" value="ECO:0007669"/>
    <property type="project" value="TreeGrafter"/>
</dbReference>
<feature type="repeat" description="Hemopexin" evidence="12">
    <location>
        <begin position="384"/>
        <end position="430"/>
    </location>
</feature>
<feature type="binding site" evidence="10">
    <location>
        <position position="340"/>
    </location>
    <ligand>
        <name>Ca(2+)</name>
        <dbReference type="ChEBI" id="CHEBI:29108"/>
        <label>4</label>
    </ligand>
</feature>
<feature type="compositionally biased region" description="Basic and acidic residues" evidence="13">
    <location>
        <begin position="533"/>
        <end position="564"/>
    </location>
</feature>
<dbReference type="InterPro" id="IPR001818">
    <property type="entry name" value="Pept_M10_metallopeptidase"/>
</dbReference>
<feature type="binding site" evidence="9">
    <location>
        <position position="251"/>
    </location>
    <ligand>
        <name>Zn(2+)</name>
        <dbReference type="ChEBI" id="CHEBI:29105"/>
        <label>2</label>
        <note>catalytic</note>
    </ligand>
</feature>
<feature type="binding site" evidence="10">
    <location>
        <position position="269"/>
    </location>
    <ligand>
        <name>Zn(2+)</name>
        <dbReference type="ChEBI" id="CHEBI:29105"/>
        <label>2</label>
        <note>catalytic</note>
    </ligand>
</feature>
<dbReference type="Gene3D" id="3.40.390.10">
    <property type="entry name" value="Collagenase (Catalytic Domain)"/>
    <property type="match status" value="1"/>
</dbReference>
<evidence type="ECO:0000256" key="10">
    <source>
        <dbReference type="PIRSR" id="PIRSR621190-2"/>
    </source>
</evidence>
<feature type="binding site" evidence="10">
    <location>
        <position position="226"/>
    </location>
    <ligand>
        <name>Zn(2+)</name>
        <dbReference type="ChEBI" id="CHEBI:29105"/>
        <label>1</label>
    </ligand>
</feature>
<dbReference type="InterPro" id="IPR033739">
    <property type="entry name" value="M10A_MMP"/>
</dbReference>
<feature type="binding site" evidence="10">
    <location>
        <position position="204"/>
    </location>
    <ligand>
        <name>Ca(2+)</name>
        <dbReference type="ChEBI" id="CHEBI:29108"/>
        <label>3</label>
    </ligand>
</feature>
<dbReference type="Pfam" id="PF00413">
    <property type="entry name" value="Peptidase_M10"/>
    <property type="match status" value="1"/>
</dbReference>
<protein>
    <recommendedName>
        <fullName evidence="15">Peptidase metallopeptidase domain-containing protein</fullName>
    </recommendedName>
</protein>
<feature type="repeat" description="Hemopexin" evidence="12">
    <location>
        <begin position="469"/>
        <end position="516"/>
    </location>
</feature>
<dbReference type="CDD" id="cd04278">
    <property type="entry name" value="ZnMc_MMP"/>
    <property type="match status" value="1"/>
</dbReference>
<feature type="binding site" evidence="10">
    <location>
        <position position="228"/>
    </location>
    <ligand>
        <name>Ca(2+)</name>
        <dbReference type="ChEBI" id="CHEBI:29108"/>
        <label>3</label>
    </ligand>
</feature>
<evidence type="ECO:0000256" key="8">
    <source>
        <dbReference type="PIRSR" id="PIRSR001191-1"/>
    </source>
</evidence>
<dbReference type="InterPro" id="IPR036365">
    <property type="entry name" value="PGBD-like_sf"/>
</dbReference>
<feature type="compositionally biased region" description="Low complexity" evidence="13">
    <location>
        <begin position="523"/>
        <end position="532"/>
    </location>
</feature>
<feature type="binding site" evidence="9">
    <location>
        <position position="255"/>
    </location>
    <ligand>
        <name>Zn(2+)</name>
        <dbReference type="ChEBI" id="CHEBI:29105"/>
        <label>2</label>
        <note>catalytic</note>
    </ligand>
</feature>
<dbReference type="PANTHER" id="PTHR10201">
    <property type="entry name" value="MATRIX METALLOPROTEINASE"/>
    <property type="match status" value="1"/>
</dbReference>
<feature type="active site" evidence="8">
    <location>
        <position position="252"/>
    </location>
</feature>
<gene>
    <name evidence="16" type="ORF">MATL_G00192410</name>
</gene>
<evidence type="ECO:0000256" key="11">
    <source>
        <dbReference type="PIRSR" id="PIRSR621190-4"/>
    </source>
</evidence>
<keyword evidence="5 9" id="KW-0862">Zinc</keyword>
<dbReference type="SUPFAM" id="SSF47090">
    <property type="entry name" value="PGBD-like"/>
    <property type="match status" value="1"/>
</dbReference>